<reference evidence="1 2" key="1">
    <citation type="submission" date="2022-12" db="EMBL/GenBank/DDBJ databases">
        <authorList>
            <person name="Muema E."/>
        </authorList>
    </citation>
    <scope>NUCLEOTIDE SEQUENCE [LARGE SCALE GENOMIC DNA]</scope>
    <source>
        <strain evidence="2">1330</strain>
    </source>
</reference>
<sequence>MLAAFIGCGGYGVHDAYRAGLFTRPSMPEGAFSVSYKSGLRGILVDVPNEKTTRRYLGFPQKVPFYLEDAWSFCRPPNEDEQEHVSAFMKDRNWPGERFEAVCKIEVDDKVVVRGLITSVPKL</sequence>
<evidence type="ECO:0000313" key="1">
    <source>
        <dbReference type="EMBL" id="MEI9405216.1"/>
    </source>
</evidence>
<dbReference type="Proteomes" id="UP001366503">
    <property type="component" value="Unassembled WGS sequence"/>
</dbReference>
<gene>
    <name evidence="1" type="ORF">O7A05_24075</name>
</gene>
<proteinExistence type="predicted"/>
<name>A0ABU8KHN3_9HYPH</name>
<dbReference type="EMBL" id="JAPYKO010000020">
    <property type="protein sequence ID" value="MEI9405216.1"/>
    <property type="molecule type" value="Genomic_DNA"/>
</dbReference>
<dbReference type="RefSeq" id="WP_337095425.1">
    <property type="nucleotide sequence ID" value="NZ_JAPYKO010000020.1"/>
</dbReference>
<keyword evidence="2" id="KW-1185">Reference proteome</keyword>
<protein>
    <submittedName>
        <fullName evidence="1">Uncharacterized protein</fullName>
    </submittedName>
</protein>
<comment type="caution">
    <text evidence="1">The sequence shown here is derived from an EMBL/GenBank/DDBJ whole genome shotgun (WGS) entry which is preliminary data.</text>
</comment>
<accession>A0ABU8KHN3</accession>
<organism evidence="1 2">
    <name type="scientific">Mesorhizobium argentiipisi</name>
    <dbReference type="NCBI Taxonomy" id="3015175"/>
    <lineage>
        <taxon>Bacteria</taxon>
        <taxon>Pseudomonadati</taxon>
        <taxon>Pseudomonadota</taxon>
        <taxon>Alphaproteobacteria</taxon>
        <taxon>Hyphomicrobiales</taxon>
        <taxon>Phyllobacteriaceae</taxon>
        <taxon>Mesorhizobium</taxon>
    </lineage>
</organism>
<evidence type="ECO:0000313" key="2">
    <source>
        <dbReference type="Proteomes" id="UP001366503"/>
    </source>
</evidence>